<dbReference type="Proteomes" id="UP000265566">
    <property type="component" value="Chromosome 7"/>
</dbReference>
<reference evidence="8 11" key="1">
    <citation type="journal article" date="2011" name="Nature">
        <title>The Medicago genome provides insight into the evolution of rhizobial symbioses.</title>
        <authorList>
            <person name="Young N.D."/>
            <person name="Debelle F."/>
            <person name="Oldroyd G.E."/>
            <person name="Geurts R."/>
            <person name="Cannon S.B."/>
            <person name="Udvardi M.K."/>
            <person name="Benedito V.A."/>
            <person name="Mayer K.F."/>
            <person name="Gouzy J."/>
            <person name="Schoof H."/>
            <person name="Van de Peer Y."/>
            <person name="Proost S."/>
            <person name="Cook D.R."/>
            <person name="Meyers B.C."/>
            <person name="Spannagl M."/>
            <person name="Cheung F."/>
            <person name="De Mita S."/>
            <person name="Krishnakumar V."/>
            <person name="Gundlach H."/>
            <person name="Zhou S."/>
            <person name="Mudge J."/>
            <person name="Bharti A.K."/>
            <person name="Murray J.D."/>
            <person name="Naoumkina M.A."/>
            <person name="Rosen B."/>
            <person name="Silverstein K.A."/>
            <person name="Tang H."/>
            <person name="Rombauts S."/>
            <person name="Zhao P.X."/>
            <person name="Zhou P."/>
            <person name="Barbe V."/>
            <person name="Bardou P."/>
            <person name="Bechner M."/>
            <person name="Bellec A."/>
            <person name="Berger A."/>
            <person name="Berges H."/>
            <person name="Bidwell S."/>
            <person name="Bisseling T."/>
            <person name="Choisne N."/>
            <person name="Couloux A."/>
            <person name="Denny R."/>
            <person name="Deshpande S."/>
            <person name="Dai X."/>
            <person name="Doyle J.J."/>
            <person name="Dudez A.M."/>
            <person name="Farmer A.D."/>
            <person name="Fouteau S."/>
            <person name="Franken C."/>
            <person name="Gibelin C."/>
            <person name="Gish J."/>
            <person name="Goldstein S."/>
            <person name="Gonzalez A.J."/>
            <person name="Green P.J."/>
            <person name="Hallab A."/>
            <person name="Hartog M."/>
            <person name="Hua A."/>
            <person name="Humphray S.J."/>
            <person name="Jeong D.H."/>
            <person name="Jing Y."/>
            <person name="Jocker A."/>
            <person name="Kenton S.M."/>
            <person name="Kim D.J."/>
            <person name="Klee K."/>
            <person name="Lai H."/>
            <person name="Lang C."/>
            <person name="Lin S."/>
            <person name="Macmil S.L."/>
            <person name="Magdelenat G."/>
            <person name="Matthews L."/>
            <person name="McCorrison J."/>
            <person name="Monaghan E.L."/>
            <person name="Mun J.H."/>
            <person name="Najar F.Z."/>
            <person name="Nicholson C."/>
            <person name="Noirot C."/>
            <person name="O'Bleness M."/>
            <person name="Paule C.R."/>
            <person name="Poulain J."/>
            <person name="Prion F."/>
            <person name="Qin B."/>
            <person name="Qu C."/>
            <person name="Retzel E.F."/>
            <person name="Riddle C."/>
            <person name="Sallet E."/>
            <person name="Samain S."/>
            <person name="Samson N."/>
            <person name="Sanders I."/>
            <person name="Saurat O."/>
            <person name="Scarpelli C."/>
            <person name="Schiex T."/>
            <person name="Segurens B."/>
            <person name="Severin A.J."/>
            <person name="Sherrier D.J."/>
            <person name="Shi R."/>
            <person name="Sims S."/>
            <person name="Singer S.R."/>
            <person name="Sinharoy S."/>
            <person name="Sterck L."/>
            <person name="Viollet A."/>
            <person name="Wang B.B."/>
            <person name="Wang K."/>
            <person name="Wang M."/>
            <person name="Wang X."/>
            <person name="Warfsmann J."/>
            <person name="Weissenbach J."/>
            <person name="White D.D."/>
            <person name="White J.D."/>
            <person name="Wiley G.B."/>
            <person name="Wincker P."/>
            <person name="Xing Y."/>
            <person name="Yang L."/>
            <person name="Yao Z."/>
            <person name="Ying F."/>
            <person name="Zhai J."/>
            <person name="Zhou L."/>
            <person name="Zuber A."/>
            <person name="Denarie J."/>
            <person name="Dixon R.A."/>
            <person name="May G.D."/>
            <person name="Schwartz D.C."/>
            <person name="Rogers J."/>
            <person name="Quetier F."/>
            <person name="Town C.D."/>
            <person name="Roe B.A."/>
        </authorList>
    </citation>
    <scope>NUCLEOTIDE SEQUENCE [LARGE SCALE GENOMIC DNA]</scope>
    <source>
        <strain evidence="8">A17</strain>
        <strain evidence="10 11">cv. Jemalong A17</strain>
    </source>
</reference>
<dbReference type="GO" id="GO:0005634">
    <property type="term" value="C:nucleus"/>
    <property type="evidence" value="ECO:0000318"/>
    <property type="project" value="GO_Central"/>
</dbReference>
<dbReference type="PaxDb" id="3880-AES82195"/>
<protein>
    <submittedName>
        <fullName evidence="9">Putative transcription factor WRKY family</fullName>
    </submittedName>
    <submittedName>
        <fullName evidence="8">WRKY family transcription factor</fullName>
    </submittedName>
</protein>
<keyword evidence="2" id="KW-0805">Transcription regulation</keyword>
<dbReference type="PROSITE" id="PS50811">
    <property type="entry name" value="WRKY"/>
    <property type="match status" value="1"/>
</dbReference>
<name>G7KSU4_MEDTR</name>
<gene>
    <name evidence="10" type="primary">11435288</name>
    <name evidence="8" type="ordered locus">MTR_7g109600</name>
    <name evidence="9" type="ORF">MtrunA17_Chr7g0270051</name>
</gene>
<dbReference type="EMBL" id="CM001223">
    <property type="protein sequence ID" value="AES82195.1"/>
    <property type="molecule type" value="Genomic_DNA"/>
</dbReference>
<feature type="domain" description="WRKY" evidence="7">
    <location>
        <begin position="47"/>
        <end position="113"/>
    </location>
</feature>
<dbReference type="ExpressionAtlas" id="G7KSU4">
    <property type="expression patterns" value="differential"/>
</dbReference>
<feature type="compositionally biased region" description="Polar residues" evidence="6">
    <location>
        <begin position="157"/>
        <end position="169"/>
    </location>
</feature>
<evidence type="ECO:0000259" key="7">
    <source>
        <dbReference type="PROSITE" id="PS50811"/>
    </source>
</evidence>
<keyword evidence="4" id="KW-0804">Transcription</keyword>
<evidence type="ECO:0000313" key="12">
    <source>
        <dbReference type="Proteomes" id="UP000265566"/>
    </source>
</evidence>
<evidence type="ECO:0000256" key="3">
    <source>
        <dbReference type="ARBA" id="ARBA00023125"/>
    </source>
</evidence>
<evidence type="ECO:0000256" key="2">
    <source>
        <dbReference type="ARBA" id="ARBA00023015"/>
    </source>
</evidence>
<keyword evidence="3" id="KW-0238">DNA-binding</keyword>
<keyword evidence="5" id="KW-0539">Nucleus</keyword>
<dbReference type="GO" id="GO:0003700">
    <property type="term" value="F:DNA-binding transcription factor activity"/>
    <property type="evidence" value="ECO:0000318"/>
    <property type="project" value="GO_Central"/>
</dbReference>
<feature type="region of interest" description="Disordered" evidence="6">
    <location>
        <begin position="107"/>
        <end position="169"/>
    </location>
</feature>
<dbReference type="SUPFAM" id="SSF118290">
    <property type="entry name" value="WRKY DNA-binding domain"/>
    <property type="match status" value="1"/>
</dbReference>
<dbReference type="FunFam" id="2.20.25.80:FF:000004">
    <property type="entry name" value="WRKY transcription factor 65"/>
    <property type="match status" value="1"/>
</dbReference>
<dbReference type="InterPro" id="IPR044810">
    <property type="entry name" value="WRKY_plant"/>
</dbReference>
<reference evidence="9" key="5">
    <citation type="journal article" date="2018" name="Nat. Plants">
        <title>Whole-genome landscape of Medicago truncatula symbiotic genes.</title>
        <authorList>
            <person name="Pecrix Y."/>
            <person name="Gamas P."/>
            <person name="Carrere S."/>
        </authorList>
    </citation>
    <scope>NUCLEOTIDE SEQUENCE</scope>
    <source>
        <tissue evidence="9">Leaves</tissue>
    </source>
</reference>
<dbReference type="InterPro" id="IPR036576">
    <property type="entry name" value="WRKY_dom_sf"/>
</dbReference>
<evidence type="ECO:0000256" key="1">
    <source>
        <dbReference type="ARBA" id="ARBA00004123"/>
    </source>
</evidence>
<feature type="compositionally biased region" description="Basic and acidic residues" evidence="6">
    <location>
        <begin position="127"/>
        <end position="152"/>
    </location>
</feature>
<dbReference type="HOGENOM" id="CLU_079187_1_0_1"/>
<evidence type="ECO:0000313" key="11">
    <source>
        <dbReference type="Proteomes" id="UP000002051"/>
    </source>
</evidence>
<keyword evidence="11" id="KW-1185">Reference proteome</keyword>
<sequence>MDSNASPKLESETSLELKPESQVSKKRKMVEKTVVTVRIGENVSKVKNEGLPSDFWSWRKYGQKPIKGSPYPRGYYRCSTCKGCSAKKQVERSSTDASLLIITYTSTHNHPDPTALSSTTNLAQQPKESKTETTKDLPVTSKEENQEQKQVEEEINSNKSTVSSSDQVTNEENFHYLQSTTHCSEDIIIDQEDPFKLNIEKSHIDKIDLLLEEEPLCYAQLKNMSASKSEEFDFFDELEELPMSSSILHFTRSIFSDERIPVAPS</sequence>
<feature type="compositionally biased region" description="Basic and acidic residues" evidence="6">
    <location>
        <begin position="9"/>
        <end position="19"/>
    </location>
</feature>
<dbReference type="GO" id="GO:0000976">
    <property type="term" value="F:transcription cis-regulatory region binding"/>
    <property type="evidence" value="ECO:0000318"/>
    <property type="project" value="GO_Central"/>
</dbReference>
<evidence type="ECO:0000256" key="4">
    <source>
        <dbReference type="ARBA" id="ARBA00023163"/>
    </source>
</evidence>
<comment type="subcellular location">
    <subcellularLocation>
        <location evidence="1">Nucleus</location>
    </subcellularLocation>
</comment>
<dbReference type="Pfam" id="PF03106">
    <property type="entry name" value="WRKY"/>
    <property type="match status" value="1"/>
</dbReference>
<dbReference type="SMART" id="SM00774">
    <property type="entry name" value="WRKY"/>
    <property type="match status" value="1"/>
</dbReference>
<reference evidence="10" key="3">
    <citation type="submission" date="2015-04" db="UniProtKB">
        <authorList>
            <consortium name="EnsemblPlants"/>
        </authorList>
    </citation>
    <scope>IDENTIFICATION</scope>
    <source>
        <strain evidence="10">cv. Jemalong A17</strain>
    </source>
</reference>
<evidence type="ECO:0000256" key="6">
    <source>
        <dbReference type="SAM" id="MobiDB-lite"/>
    </source>
</evidence>
<dbReference type="InterPro" id="IPR003657">
    <property type="entry name" value="WRKY_dom"/>
</dbReference>
<accession>G7KSU4</accession>
<reference evidence="8 11" key="2">
    <citation type="journal article" date="2014" name="BMC Genomics">
        <title>An improved genome release (version Mt4.0) for the model legume Medicago truncatula.</title>
        <authorList>
            <person name="Tang H."/>
            <person name="Krishnakumar V."/>
            <person name="Bidwell S."/>
            <person name="Rosen B."/>
            <person name="Chan A."/>
            <person name="Zhou S."/>
            <person name="Gentzbittel L."/>
            <person name="Childs K.L."/>
            <person name="Yandell M."/>
            <person name="Gundlach H."/>
            <person name="Mayer K.F."/>
            <person name="Schwartz D.C."/>
            <person name="Town C.D."/>
        </authorList>
    </citation>
    <scope>GENOME REANNOTATION</scope>
    <source>
        <strain evidence="10 11">cv. Jemalong A17</strain>
    </source>
</reference>
<dbReference type="EnsemblPlants" id="AES82195">
    <property type="protein sequence ID" value="AES82195"/>
    <property type="gene ID" value="MTR_7g109600"/>
</dbReference>
<dbReference type="eggNOG" id="ENOG502R27Y">
    <property type="taxonomic scope" value="Eukaryota"/>
</dbReference>
<dbReference type="PANTHER" id="PTHR32096:SF18">
    <property type="entry name" value="DISEASE RESISTANCE PROTEIN RRS1B-RELATED"/>
    <property type="match status" value="1"/>
</dbReference>
<dbReference type="EMBL" id="PSQE01000007">
    <property type="protein sequence ID" value="RHN49025.1"/>
    <property type="molecule type" value="Genomic_DNA"/>
</dbReference>
<dbReference type="Gene3D" id="2.20.25.80">
    <property type="entry name" value="WRKY domain"/>
    <property type="match status" value="1"/>
</dbReference>
<dbReference type="PANTHER" id="PTHR32096">
    <property type="entry name" value="WRKY TRANSCRIPTION FACTOR 30-RELATED-RELATED"/>
    <property type="match status" value="1"/>
</dbReference>
<proteinExistence type="predicted"/>
<dbReference type="AlphaFoldDB" id="G7KSU4"/>
<reference evidence="12" key="4">
    <citation type="journal article" date="2018" name="Nat. Plants">
        <title>Whole-genome landscape of Medicago truncatula symbiotic genes.</title>
        <authorList>
            <person name="Pecrix Y."/>
            <person name="Staton S.E."/>
            <person name="Sallet E."/>
            <person name="Lelandais-Briere C."/>
            <person name="Moreau S."/>
            <person name="Carrere S."/>
            <person name="Blein T."/>
            <person name="Jardinaud M.F."/>
            <person name="Latrasse D."/>
            <person name="Zouine M."/>
            <person name="Zahm M."/>
            <person name="Kreplak J."/>
            <person name="Mayjonade B."/>
            <person name="Satge C."/>
            <person name="Perez M."/>
            <person name="Cauet S."/>
            <person name="Marande W."/>
            <person name="Chantry-Darmon C."/>
            <person name="Lopez-Roques C."/>
            <person name="Bouchez O."/>
            <person name="Berard A."/>
            <person name="Debelle F."/>
            <person name="Munos S."/>
            <person name="Bendahmane A."/>
            <person name="Berges H."/>
            <person name="Niebel A."/>
            <person name="Buitink J."/>
            <person name="Frugier F."/>
            <person name="Benhamed M."/>
            <person name="Crespi M."/>
            <person name="Gouzy J."/>
            <person name="Gamas P."/>
        </authorList>
    </citation>
    <scope>NUCLEOTIDE SEQUENCE [LARGE SCALE GENOMIC DNA]</scope>
    <source>
        <strain evidence="12">cv. Jemalong A17</strain>
    </source>
</reference>
<feature type="compositionally biased region" description="Polar residues" evidence="6">
    <location>
        <begin position="115"/>
        <end position="126"/>
    </location>
</feature>
<evidence type="ECO:0000313" key="8">
    <source>
        <dbReference type="EMBL" id="AES82195.1"/>
    </source>
</evidence>
<dbReference type="OMA" id="EEPLCYA"/>
<dbReference type="Proteomes" id="UP000002051">
    <property type="component" value="Unassembled WGS sequence"/>
</dbReference>
<dbReference type="GO" id="GO:0006355">
    <property type="term" value="P:regulation of DNA-templated transcription"/>
    <property type="evidence" value="ECO:0000318"/>
    <property type="project" value="GO_Central"/>
</dbReference>
<dbReference type="Gramene" id="rna43807">
    <property type="protein sequence ID" value="RHN49025.1"/>
    <property type="gene ID" value="gene43807"/>
</dbReference>
<evidence type="ECO:0000313" key="10">
    <source>
        <dbReference type="EnsemblPlants" id="AES82195"/>
    </source>
</evidence>
<evidence type="ECO:0000256" key="5">
    <source>
        <dbReference type="ARBA" id="ARBA00023242"/>
    </source>
</evidence>
<dbReference type="OrthoDB" id="726408at2759"/>
<evidence type="ECO:0000313" key="9">
    <source>
        <dbReference type="EMBL" id="RHN49025.1"/>
    </source>
</evidence>
<organism evidence="8 11">
    <name type="scientific">Medicago truncatula</name>
    <name type="common">Barrel medic</name>
    <name type="synonym">Medicago tribuloides</name>
    <dbReference type="NCBI Taxonomy" id="3880"/>
    <lineage>
        <taxon>Eukaryota</taxon>
        <taxon>Viridiplantae</taxon>
        <taxon>Streptophyta</taxon>
        <taxon>Embryophyta</taxon>
        <taxon>Tracheophyta</taxon>
        <taxon>Spermatophyta</taxon>
        <taxon>Magnoliopsida</taxon>
        <taxon>eudicotyledons</taxon>
        <taxon>Gunneridae</taxon>
        <taxon>Pentapetalae</taxon>
        <taxon>rosids</taxon>
        <taxon>fabids</taxon>
        <taxon>Fabales</taxon>
        <taxon>Fabaceae</taxon>
        <taxon>Papilionoideae</taxon>
        <taxon>50 kb inversion clade</taxon>
        <taxon>NPAAA clade</taxon>
        <taxon>Hologalegina</taxon>
        <taxon>IRL clade</taxon>
        <taxon>Trifolieae</taxon>
        <taxon>Medicago</taxon>
    </lineage>
</organism>
<feature type="region of interest" description="Disordered" evidence="6">
    <location>
        <begin position="1"/>
        <end position="28"/>
    </location>
</feature>
<dbReference type="KEGG" id="mtr:11435288"/>